<evidence type="ECO:0000256" key="6">
    <source>
        <dbReference type="HAMAP-Rule" id="MF_02204"/>
    </source>
</evidence>
<dbReference type="GO" id="GO:0009279">
    <property type="term" value="C:cell outer membrane"/>
    <property type="evidence" value="ECO:0007669"/>
    <property type="project" value="UniProtKB-SubCell"/>
</dbReference>
<dbReference type="EMBL" id="CP011801">
    <property type="protein sequence ID" value="ALA61112.1"/>
    <property type="molecule type" value="Genomic_DNA"/>
</dbReference>
<dbReference type="PATRIC" id="fig|42253.5.peg.4676"/>
<evidence type="ECO:0000256" key="4">
    <source>
        <dbReference type="ARBA" id="ARBA00023237"/>
    </source>
</evidence>
<evidence type="ECO:0000259" key="8">
    <source>
        <dbReference type="PROSITE" id="PS51123"/>
    </source>
</evidence>
<dbReference type="CDD" id="cd07185">
    <property type="entry name" value="OmpA_C-like"/>
    <property type="match status" value="1"/>
</dbReference>
<feature type="signal peptide" evidence="7">
    <location>
        <begin position="1"/>
        <end position="27"/>
    </location>
</feature>
<feature type="chain" id="PRO_5005477102" description="Peptidoglycan-associated lipoprotein" evidence="7">
    <location>
        <begin position="28"/>
        <end position="192"/>
    </location>
</feature>
<dbReference type="GO" id="GO:0051301">
    <property type="term" value="P:cell division"/>
    <property type="evidence" value="ECO:0007669"/>
    <property type="project" value="InterPro"/>
</dbReference>
<keyword evidence="3 6" id="KW-0564">Palmitate</keyword>
<dbReference type="InterPro" id="IPR006665">
    <property type="entry name" value="OmpA-like"/>
</dbReference>
<proteinExistence type="inferred from homology"/>
<dbReference type="SUPFAM" id="SSF103088">
    <property type="entry name" value="OmpA-like"/>
    <property type="match status" value="1"/>
</dbReference>
<dbReference type="PANTHER" id="PTHR30329:SF21">
    <property type="entry name" value="LIPOPROTEIN YIAD-RELATED"/>
    <property type="match status" value="1"/>
</dbReference>
<dbReference type="Proteomes" id="UP000069205">
    <property type="component" value="Chromosome"/>
</dbReference>
<gene>
    <name evidence="6" type="primary">pal</name>
    <name evidence="9" type="ORF">NITMOv2_4743</name>
</gene>
<dbReference type="PANTHER" id="PTHR30329">
    <property type="entry name" value="STATOR ELEMENT OF FLAGELLAR MOTOR COMPLEX"/>
    <property type="match status" value="1"/>
</dbReference>
<evidence type="ECO:0000256" key="5">
    <source>
        <dbReference type="ARBA" id="ARBA00023288"/>
    </source>
</evidence>
<keyword evidence="1 6" id="KW-0732">Signal</keyword>
<keyword evidence="2 6" id="KW-0472">Membrane</keyword>
<dbReference type="PROSITE" id="PS51257">
    <property type="entry name" value="PROKAR_LIPOPROTEIN"/>
    <property type="match status" value="1"/>
</dbReference>
<dbReference type="InterPro" id="IPR050330">
    <property type="entry name" value="Bact_OuterMem_StrucFunc"/>
</dbReference>
<evidence type="ECO:0000256" key="1">
    <source>
        <dbReference type="ARBA" id="ARBA00022729"/>
    </source>
</evidence>
<accession>A0A0K2GKF4</accession>
<dbReference type="Gene3D" id="3.30.1330.60">
    <property type="entry name" value="OmpA-like domain"/>
    <property type="match status" value="1"/>
</dbReference>
<keyword evidence="4 6" id="KW-0998">Cell outer membrane</keyword>
<dbReference type="KEGG" id="nmv:NITMOv2_4743"/>
<dbReference type="InterPro" id="IPR036737">
    <property type="entry name" value="OmpA-like_sf"/>
</dbReference>
<evidence type="ECO:0000256" key="7">
    <source>
        <dbReference type="SAM" id="SignalP"/>
    </source>
</evidence>
<evidence type="ECO:0000256" key="2">
    <source>
        <dbReference type="ARBA" id="ARBA00023136"/>
    </source>
</evidence>
<dbReference type="PROSITE" id="PS51123">
    <property type="entry name" value="OMPA_2"/>
    <property type="match status" value="1"/>
</dbReference>
<reference evidence="9 10" key="1">
    <citation type="journal article" date="2015" name="Proc. Natl. Acad. Sci. U.S.A.">
        <title>Expanded metabolic versatility of ubiquitous nitrite-oxidizing bacteria from the genus Nitrospira.</title>
        <authorList>
            <person name="Koch H."/>
            <person name="Lucker S."/>
            <person name="Albertsen M."/>
            <person name="Kitzinger K."/>
            <person name="Herbold C."/>
            <person name="Spieck E."/>
            <person name="Nielsen P.H."/>
            <person name="Wagner M."/>
            <person name="Daims H."/>
        </authorList>
    </citation>
    <scope>NUCLEOTIDE SEQUENCE [LARGE SCALE GENOMIC DNA]</scope>
    <source>
        <strain evidence="9 10">NSP M-1</strain>
    </source>
</reference>
<keyword evidence="5 6" id="KW-0449">Lipoprotein</keyword>
<dbReference type="PRINTS" id="PR01021">
    <property type="entry name" value="OMPADOMAIN"/>
</dbReference>
<dbReference type="AlphaFoldDB" id="A0A0K2GKF4"/>
<protein>
    <recommendedName>
        <fullName evidence="6">Peptidoglycan-associated lipoprotein</fullName>
        <shortName evidence="6">PAL</shortName>
    </recommendedName>
</protein>
<dbReference type="HAMAP" id="MF_02204">
    <property type="entry name" value="Pal"/>
    <property type="match status" value="1"/>
</dbReference>
<dbReference type="STRING" id="42253.NITMOv2_4743"/>
<dbReference type="Pfam" id="PF00691">
    <property type="entry name" value="OmpA"/>
    <property type="match status" value="1"/>
</dbReference>
<keyword evidence="10" id="KW-1185">Reference proteome</keyword>
<dbReference type="InterPro" id="IPR039001">
    <property type="entry name" value="Pal"/>
</dbReference>
<organism evidence="9 10">
    <name type="scientific">Nitrospira moscoviensis</name>
    <dbReference type="NCBI Taxonomy" id="42253"/>
    <lineage>
        <taxon>Bacteria</taxon>
        <taxon>Pseudomonadati</taxon>
        <taxon>Nitrospirota</taxon>
        <taxon>Nitrospiria</taxon>
        <taxon>Nitrospirales</taxon>
        <taxon>Nitrospiraceae</taxon>
        <taxon>Nitrospira</taxon>
    </lineage>
</organism>
<comment type="similarity">
    <text evidence="6">Belongs to the Pal lipoprotein family.</text>
</comment>
<sequence length="192" mass="21521">MASRLIYLLAVGHLLVWSAACSQQALRADGDDWPVISGATMSDVPLRGIERIEPDALLAEVDPKLAARRMQETHELEEQVRSADLHDVFFAYDSSLLDDEGMLMLSADAKWLLRHGNAKLRIEGHCDERGSSAYNFVLGEKRALAVQHYLLELGVPEEQLTVLSYGEERPFCSGHTETCHQQNRRGHLVVTR</sequence>
<feature type="domain" description="OmpA-like" evidence="8">
    <location>
        <begin position="77"/>
        <end position="192"/>
    </location>
</feature>
<dbReference type="RefSeq" id="WP_053381821.1">
    <property type="nucleotide sequence ID" value="NZ_CP011801.1"/>
</dbReference>
<evidence type="ECO:0000313" key="10">
    <source>
        <dbReference type="Proteomes" id="UP000069205"/>
    </source>
</evidence>
<evidence type="ECO:0000256" key="3">
    <source>
        <dbReference type="ARBA" id="ARBA00023139"/>
    </source>
</evidence>
<evidence type="ECO:0000313" key="9">
    <source>
        <dbReference type="EMBL" id="ALA61112.1"/>
    </source>
</evidence>
<comment type="subcellular location">
    <subcellularLocation>
        <location evidence="6">Cell outer membrane</location>
        <topology evidence="6">Lipid-anchor</topology>
    </subcellularLocation>
</comment>
<name>A0A0K2GKF4_NITMO</name>
<dbReference type="InterPro" id="IPR006664">
    <property type="entry name" value="OMP_bac"/>
</dbReference>